<sequence length="80" mass="9455">MTTVELLEEEEEFDEDGHFDKTMMLYRLRLNGVLHPLRLYGQGELVDMVIDELVTLGVKLHLELYGIDIPYQARDFSNYY</sequence>
<organism evidence="1">
    <name type="scientific">viral metagenome</name>
    <dbReference type="NCBI Taxonomy" id="1070528"/>
    <lineage>
        <taxon>unclassified sequences</taxon>
        <taxon>metagenomes</taxon>
        <taxon>organismal metagenomes</taxon>
    </lineage>
</organism>
<reference evidence="1" key="1">
    <citation type="submission" date="2020-03" db="EMBL/GenBank/DDBJ databases">
        <title>The deep terrestrial virosphere.</title>
        <authorList>
            <person name="Holmfeldt K."/>
            <person name="Nilsson E."/>
            <person name="Simone D."/>
            <person name="Lopez-Fernandez M."/>
            <person name="Wu X."/>
            <person name="de Brujin I."/>
            <person name="Lundin D."/>
            <person name="Andersson A."/>
            <person name="Bertilsson S."/>
            <person name="Dopson M."/>
        </authorList>
    </citation>
    <scope>NUCLEOTIDE SEQUENCE</scope>
    <source>
        <strain evidence="1">MM415B02086</strain>
    </source>
</reference>
<name>A0A6M3KWA1_9ZZZZ</name>
<accession>A0A6M3KWA1</accession>
<dbReference type="AlphaFoldDB" id="A0A6M3KWA1"/>
<dbReference type="EMBL" id="MT142632">
    <property type="protein sequence ID" value="QJA86396.1"/>
    <property type="molecule type" value="Genomic_DNA"/>
</dbReference>
<gene>
    <name evidence="1" type="ORF">MM415B02086_0020</name>
</gene>
<protein>
    <submittedName>
        <fullName evidence="1">Uncharacterized protein</fullName>
    </submittedName>
</protein>
<proteinExistence type="predicted"/>
<evidence type="ECO:0000313" key="1">
    <source>
        <dbReference type="EMBL" id="QJA86396.1"/>
    </source>
</evidence>